<reference evidence="2 3" key="1">
    <citation type="journal article" date="2016" name="Mol. Biol. Evol.">
        <title>Comparative Genomics of Early-Diverging Mushroom-Forming Fungi Provides Insights into the Origins of Lignocellulose Decay Capabilities.</title>
        <authorList>
            <person name="Nagy L.G."/>
            <person name="Riley R."/>
            <person name="Tritt A."/>
            <person name="Adam C."/>
            <person name="Daum C."/>
            <person name="Floudas D."/>
            <person name="Sun H."/>
            <person name="Yadav J.S."/>
            <person name="Pangilinan J."/>
            <person name="Larsson K.H."/>
            <person name="Matsuura K."/>
            <person name="Barry K."/>
            <person name="Labutti K."/>
            <person name="Kuo R."/>
            <person name="Ohm R.A."/>
            <person name="Bhattacharya S.S."/>
            <person name="Shirouzu T."/>
            <person name="Yoshinaga Y."/>
            <person name="Martin F.M."/>
            <person name="Grigoriev I.V."/>
            <person name="Hibbett D.S."/>
        </authorList>
    </citation>
    <scope>NUCLEOTIDE SEQUENCE [LARGE SCALE GENOMIC DNA]</scope>
    <source>
        <strain evidence="2 3">L-15889</strain>
    </source>
</reference>
<evidence type="ECO:0000259" key="1">
    <source>
        <dbReference type="Pfam" id="PF20236"/>
    </source>
</evidence>
<dbReference type="AlphaFoldDB" id="A0A165NUN9"/>
<accession>A0A165NUN9</accession>
<sequence>MIMEAPVLTLTLDSDNPINTAILSPDGKPLYRVNATRIPRGSAIRVYDRSGANVATLETTDIGWGSSKVRIGEREPVAYGKWLSRSIVPFERDVTMKDERGRKYKWRENGLRKTLQLYTAEDGTHPIAAHHRTVGGNGSLVSTLALDARADELRDQVVASFVFLERERRVRERAAENKAVSEADGQLGSYSFLFGLA</sequence>
<dbReference type="InterPro" id="IPR046528">
    <property type="entry name" value="DUF6593"/>
</dbReference>
<gene>
    <name evidence="2" type="ORF">DAEQUDRAFT_390284</name>
</gene>
<evidence type="ECO:0000313" key="3">
    <source>
        <dbReference type="Proteomes" id="UP000076727"/>
    </source>
</evidence>
<proteinExistence type="predicted"/>
<evidence type="ECO:0000313" key="2">
    <source>
        <dbReference type="EMBL" id="KZT67397.1"/>
    </source>
</evidence>
<dbReference type="Proteomes" id="UP000076727">
    <property type="component" value="Unassembled WGS sequence"/>
</dbReference>
<name>A0A165NUN9_9APHY</name>
<keyword evidence="3" id="KW-1185">Reference proteome</keyword>
<dbReference type="Pfam" id="PF20236">
    <property type="entry name" value="DUF6593"/>
    <property type="match status" value="1"/>
</dbReference>
<dbReference type="EMBL" id="KV429076">
    <property type="protein sequence ID" value="KZT67397.1"/>
    <property type="molecule type" value="Genomic_DNA"/>
</dbReference>
<protein>
    <recommendedName>
        <fullName evidence="1">DUF6593 domain-containing protein</fullName>
    </recommendedName>
</protein>
<dbReference type="OrthoDB" id="3256331at2759"/>
<organism evidence="2 3">
    <name type="scientific">Daedalea quercina L-15889</name>
    <dbReference type="NCBI Taxonomy" id="1314783"/>
    <lineage>
        <taxon>Eukaryota</taxon>
        <taxon>Fungi</taxon>
        <taxon>Dikarya</taxon>
        <taxon>Basidiomycota</taxon>
        <taxon>Agaricomycotina</taxon>
        <taxon>Agaricomycetes</taxon>
        <taxon>Polyporales</taxon>
        <taxon>Fomitopsis</taxon>
    </lineage>
</organism>
<feature type="domain" description="DUF6593" evidence="1">
    <location>
        <begin position="15"/>
        <end position="169"/>
    </location>
</feature>